<proteinExistence type="predicted"/>
<dbReference type="AlphaFoldDB" id="A0A0F9A586"/>
<organism evidence="1">
    <name type="scientific">marine sediment metagenome</name>
    <dbReference type="NCBI Taxonomy" id="412755"/>
    <lineage>
        <taxon>unclassified sequences</taxon>
        <taxon>metagenomes</taxon>
        <taxon>ecological metagenomes</taxon>
    </lineage>
</organism>
<sequence>MHHNRTIRWMLLPALVAVFGFGRVIAGDDPHKADQDDKKLVIRVYDV</sequence>
<comment type="caution">
    <text evidence="1">The sequence shown here is derived from an EMBL/GenBank/DDBJ whole genome shotgun (WGS) entry which is preliminary data.</text>
</comment>
<gene>
    <name evidence="1" type="ORF">LCGC14_2890620</name>
</gene>
<protein>
    <submittedName>
        <fullName evidence="1">Uncharacterized protein</fullName>
    </submittedName>
</protein>
<name>A0A0F9A586_9ZZZZ</name>
<evidence type="ECO:0000313" key="1">
    <source>
        <dbReference type="EMBL" id="KKK73754.1"/>
    </source>
</evidence>
<feature type="non-terminal residue" evidence="1">
    <location>
        <position position="47"/>
    </location>
</feature>
<dbReference type="EMBL" id="LAZR01056641">
    <property type="protein sequence ID" value="KKK73754.1"/>
    <property type="molecule type" value="Genomic_DNA"/>
</dbReference>
<reference evidence="1" key="1">
    <citation type="journal article" date="2015" name="Nature">
        <title>Complex archaea that bridge the gap between prokaryotes and eukaryotes.</title>
        <authorList>
            <person name="Spang A."/>
            <person name="Saw J.H."/>
            <person name="Jorgensen S.L."/>
            <person name="Zaremba-Niedzwiedzka K."/>
            <person name="Martijn J."/>
            <person name="Lind A.E."/>
            <person name="van Eijk R."/>
            <person name="Schleper C."/>
            <person name="Guy L."/>
            <person name="Ettema T.J."/>
        </authorList>
    </citation>
    <scope>NUCLEOTIDE SEQUENCE</scope>
</reference>
<accession>A0A0F9A586</accession>